<dbReference type="PROSITE" id="PS01124">
    <property type="entry name" value="HTH_ARAC_FAMILY_2"/>
    <property type="match status" value="1"/>
</dbReference>
<sequence length="111" mass="11763">MLEAAWRGDSVSAVAARLGLSTRQVHRRSQDVFGMPLSTLRRIIRLHRTSAARGTGATATLASLAAESGFTDQAHLARECRALTLAPPSRALIPGGVAVSDSFKPAPRPTF</sequence>
<feature type="domain" description="HTH araC/xylS-type" evidence="4">
    <location>
        <begin position="1"/>
        <end position="94"/>
    </location>
</feature>
<dbReference type="SMART" id="SM00342">
    <property type="entry name" value="HTH_ARAC"/>
    <property type="match status" value="1"/>
</dbReference>
<reference evidence="5 6" key="1">
    <citation type="submission" date="2018-09" db="EMBL/GenBank/DDBJ databases">
        <title>Optimization and identification of Corynebacterium falsenii FN1-14 from fish paste.</title>
        <authorList>
            <person name="Daroonpunt R."/>
            <person name="Tanasupawat S."/>
        </authorList>
    </citation>
    <scope>NUCLEOTIDE SEQUENCE [LARGE SCALE GENOMIC DNA]</scope>
    <source>
        <strain evidence="5 6">FN1-14</strain>
    </source>
</reference>
<dbReference type="GO" id="GO:0003700">
    <property type="term" value="F:DNA-binding transcription factor activity"/>
    <property type="evidence" value="ECO:0007669"/>
    <property type="project" value="InterPro"/>
</dbReference>
<comment type="caution">
    <text evidence="5">The sequence shown here is derived from an EMBL/GenBank/DDBJ whole genome shotgun (WGS) entry which is preliminary data.</text>
</comment>
<dbReference type="AlphaFoldDB" id="A0A418Q979"/>
<proteinExistence type="predicted"/>
<dbReference type="PANTHER" id="PTHR46796">
    <property type="entry name" value="HTH-TYPE TRANSCRIPTIONAL ACTIVATOR RHAS-RELATED"/>
    <property type="match status" value="1"/>
</dbReference>
<dbReference type="InterPro" id="IPR050204">
    <property type="entry name" value="AraC_XylS_family_regulators"/>
</dbReference>
<dbReference type="OrthoDB" id="2559672at2"/>
<dbReference type="PANTHER" id="PTHR46796:SF15">
    <property type="entry name" value="BLL1074 PROTEIN"/>
    <property type="match status" value="1"/>
</dbReference>
<evidence type="ECO:0000259" key="4">
    <source>
        <dbReference type="PROSITE" id="PS01124"/>
    </source>
</evidence>
<protein>
    <submittedName>
        <fullName evidence="5">AraC family transcriptional regulator</fullName>
    </submittedName>
</protein>
<keyword evidence="1" id="KW-0805">Transcription regulation</keyword>
<evidence type="ECO:0000313" key="6">
    <source>
        <dbReference type="Proteomes" id="UP000285278"/>
    </source>
</evidence>
<evidence type="ECO:0000313" key="5">
    <source>
        <dbReference type="EMBL" id="RIX36133.1"/>
    </source>
</evidence>
<evidence type="ECO:0000256" key="3">
    <source>
        <dbReference type="ARBA" id="ARBA00023163"/>
    </source>
</evidence>
<dbReference type="RefSeq" id="WP_119664308.1">
    <property type="nucleotide sequence ID" value="NZ_QXJK01000002.1"/>
</dbReference>
<dbReference type="Proteomes" id="UP000285278">
    <property type="component" value="Unassembled WGS sequence"/>
</dbReference>
<dbReference type="InterPro" id="IPR018060">
    <property type="entry name" value="HTH_AraC"/>
</dbReference>
<dbReference type="Pfam" id="PF12833">
    <property type="entry name" value="HTH_18"/>
    <property type="match status" value="1"/>
</dbReference>
<gene>
    <name evidence="5" type="ORF">D3M95_02235</name>
</gene>
<keyword evidence="3" id="KW-0804">Transcription</keyword>
<name>A0A418Q979_9CORY</name>
<keyword evidence="6" id="KW-1185">Reference proteome</keyword>
<accession>A0A418Q979</accession>
<organism evidence="5 6">
    <name type="scientific">Corynebacterium falsenii</name>
    <dbReference type="NCBI Taxonomy" id="108486"/>
    <lineage>
        <taxon>Bacteria</taxon>
        <taxon>Bacillati</taxon>
        <taxon>Actinomycetota</taxon>
        <taxon>Actinomycetes</taxon>
        <taxon>Mycobacteriales</taxon>
        <taxon>Corynebacteriaceae</taxon>
        <taxon>Corynebacterium</taxon>
    </lineage>
</organism>
<dbReference type="EMBL" id="QXJK01000002">
    <property type="protein sequence ID" value="RIX36133.1"/>
    <property type="molecule type" value="Genomic_DNA"/>
</dbReference>
<evidence type="ECO:0000256" key="1">
    <source>
        <dbReference type="ARBA" id="ARBA00023015"/>
    </source>
</evidence>
<dbReference type="GO" id="GO:0043565">
    <property type="term" value="F:sequence-specific DNA binding"/>
    <property type="evidence" value="ECO:0007669"/>
    <property type="project" value="InterPro"/>
</dbReference>
<dbReference type="Gene3D" id="1.10.10.60">
    <property type="entry name" value="Homeodomain-like"/>
    <property type="match status" value="1"/>
</dbReference>
<keyword evidence="2" id="KW-0238">DNA-binding</keyword>
<evidence type="ECO:0000256" key="2">
    <source>
        <dbReference type="ARBA" id="ARBA00023125"/>
    </source>
</evidence>